<dbReference type="AlphaFoldDB" id="A0A7J5C294"/>
<gene>
    <name evidence="4" type="ORF">F8O01_03945</name>
</gene>
<evidence type="ECO:0000256" key="2">
    <source>
        <dbReference type="SAM" id="MobiDB-lite"/>
    </source>
</evidence>
<keyword evidence="1" id="KW-0238">DNA-binding</keyword>
<dbReference type="SUPFAM" id="SSF46955">
    <property type="entry name" value="Putative DNA-binding domain"/>
    <property type="match status" value="1"/>
</dbReference>
<dbReference type="Gene3D" id="1.10.1660.10">
    <property type="match status" value="1"/>
</dbReference>
<dbReference type="PANTHER" id="PTHR30204:SF89">
    <property type="entry name" value="HTH MERR-TYPE DOMAIN-CONTAINING PROTEIN"/>
    <property type="match status" value="1"/>
</dbReference>
<dbReference type="OrthoDB" id="3191171at2"/>
<dbReference type="SMART" id="SM00422">
    <property type="entry name" value="HTH_MERR"/>
    <property type="match status" value="1"/>
</dbReference>
<dbReference type="PANTHER" id="PTHR30204">
    <property type="entry name" value="REDOX-CYCLING DRUG-SENSING TRANSCRIPTIONAL ACTIVATOR SOXR"/>
    <property type="match status" value="1"/>
</dbReference>
<evidence type="ECO:0000259" key="3">
    <source>
        <dbReference type="PROSITE" id="PS50937"/>
    </source>
</evidence>
<feature type="domain" description="HTH merR-type" evidence="3">
    <location>
        <begin position="12"/>
        <end position="69"/>
    </location>
</feature>
<dbReference type="InterPro" id="IPR047057">
    <property type="entry name" value="MerR_fam"/>
</dbReference>
<protein>
    <submittedName>
        <fullName evidence="4">MerR family transcriptional regulator</fullName>
    </submittedName>
</protein>
<reference evidence="4 5" key="1">
    <citation type="submission" date="2019-09" db="EMBL/GenBank/DDBJ databases">
        <title>Phylogeny of genus Pseudoclavibacter and closely related genus.</title>
        <authorList>
            <person name="Li Y."/>
        </authorList>
    </citation>
    <scope>NUCLEOTIDE SEQUENCE [LARGE SCALE GENOMIC DNA]</scope>
    <source>
        <strain evidence="4 5">DSM 23821</strain>
    </source>
</reference>
<dbReference type="InterPro" id="IPR009061">
    <property type="entry name" value="DNA-bd_dom_put_sf"/>
</dbReference>
<dbReference type="EMBL" id="WBJZ01000004">
    <property type="protein sequence ID" value="KAB1660210.1"/>
    <property type="molecule type" value="Genomic_DNA"/>
</dbReference>
<keyword evidence="5" id="KW-1185">Reference proteome</keyword>
<dbReference type="GO" id="GO:0003700">
    <property type="term" value="F:DNA-binding transcription factor activity"/>
    <property type="evidence" value="ECO:0007669"/>
    <property type="project" value="InterPro"/>
</dbReference>
<dbReference type="Proteomes" id="UP000467240">
    <property type="component" value="Unassembled WGS sequence"/>
</dbReference>
<accession>A0A7J5C294</accession>
<sequence>MLQRLASEFPELSPSKLRFLEDKGLVRPSRTEKGYRKYSDADVERIRTALEMQRDRYLPLKVIAEYLDDRDQGGEPERPGSRAPSTATMLPADVHLDRPELLRRAGASAALLEQAVQTGLLVASPRYTGDDLTMLRTLVELERVGIGPRHLRSFRAAAQHELGLIEQAVPSAARRGEPGGGHRDVERAAELADLLEIVRRTLIRQALADGGRPRSSR</sequence>
<name>A0A7J5C294_9MICO</name>
<evidence type="ECO:0000313" key="4">
    <source>
        <dbReference type="EMBL" id="KAB1660210.1"/>
    </source>
</evidence>
<proteinExistence type="predicted"/>
<feature type="compositionally biased region" description="Basic and acidic residues" evidence="2">
    <location>
        <begin position="68"/>
        <end position="80"/>
    </location>
</feature>
<dbReference type="GO" id="GO:0003677">
    <property type="term" value="F:DNA binding"/>
    <property type="evidence" value="ECO:0007669"/>
    <property type="project" value="UniProtKB-KW"/>
</dbReference>
<feature type="region of interest" description="Disordered" evidence="2">
    <location>
        <begin position="68"/>
        <end position="88"/>
    </location>
</feature>
<evidence type="ECO:0000256" key="1">
    <source>
        <dbReference type="ARBA" id="ARBA00023125"/>
    </source>
</evidence>
<organism evidence="4 5">
    <name type="scientific">Pseudoclavibacter chungangensis</name>
    <dbReference type="NCBI Taxonomy" id="587635"/>
    <lineage>
        <taxon>Bacteria</taxon>
        <taxon>Bacillati</taxon>
        <taxon>Actinomycetota</taxon>
        <taxon>Actinomycetes</taxon>
        <taxon>Micrococcales</taxon>
        <taxon>Microbacteriaceae</taxon>
        <taxon>Pseudoclavibacter</taxon>
    </lineage>
</organism>
<dbReference type="PROSITE" id="PS50937">
    <property type="entry name" value="HTH_MERR_2"/>
    <property type="match status" value="1"/>
</dbReference>
<evidence type="ECO:0000313" key="5">
    <source>
        <dbReference type="Proteomes" id="UP000467240"/>
    </source>
</evidence>
<comment type="caution">
    <text evidence="4">The sequence shown here is derived from an EMBL/GenBank/DDBJ whole genome shotgun (WGS) entry which is preliminary data.</text>
</comment>
<dbReference type="InterPro" id="IPR000551">
    <property type="entry name" value="MerR-type_HTH_dom"/>
</dbReference>
<dbReference type="CDD" id="cd00592">
    <property type="entry name" value="HTH_MerR-like"/>
    <property type="match status" value="1"/>
</dbReference>
<dbReference type="Pfam" id="PF13411">
    <property type="entry name" value="MerR_1"/>
    <property type="match status" value="1"/>
</dbReference>